<sequence length="93" mass="9975">MLTVYCAAAVAPVAGVGGVDESKGQGERVRSRLQSELLRATAAAAGDPECDLRYTVCAKRASRVRVMDSESVNYRRDEATLAAVAGRWESEIE</sequence>
<dbReference type="HOGENOM" id="CLU_2400640_0_0_1"/>
<gene>
    <name evidence="1" type="ORF">PHSY_003510</name>
</gene>
<organism evidence="1 2">
    <name type="scientific">Pseudozyma hubeiensis (strain SY62)</name>
    <name type="common">Yeast</name>
    <dbReference type="NCBI Taxonomy" id="1305764"/>
    <lineage>
        <taxon>Eukaryota</taxon>
        <taxon>Fungi</taxon>
        <taxon>Dikarya</taxon>
        <taxon>Basidiomycota</taxon>
        <taxon>Ustilaginomycotina</taxon>
        <taxon>Ustilaginomycetes</taxon>
        <taxon>Ustilaginales</taxon>
        <taxon>Ustilaginaceae</taxon>
        <taxon>Pseudozyma</taxon>
    </lineage>
</organism>
<dbReference type="Proteomes" id="UP000014071">
    <property type="component" value="Unassembled WGS sequence"/>
</dbReference>
<reference evidence="2" key="1">
    <citation type="journal article" date="2013" name="Genome Announc.">
        <title>Draft genome sequence of the basidiomycetous yeast-like fungus Pseudozyma hubeiensis SY62, which produces an abundant amount of the biosurfactant mannosylerythritol lipids.</title>
        <authorList>
            <person name="Konishi M."/>
            <person name="Hatada Y."/>
            <person name="Horiuchi J."/>
        </authorList>
    </citation>
    <scope>NUCLEOTIDE SEQUENCE [LARGE SCALE GENOMIC DNA]</scope>
    <source>
        <strain evidence="2">SY62</strain>
    </source>
</reference>
<dbReference type="AlphaFoldDB" id="R9P3W6"/>
<dbReference type="EMBL" id="DF238799">
    <property type="protein sequence ID" value="GAC95932.1"/>
    <property type="molecule type" value="Genomic_DNA"/>
</dbReference>
<proteinExistence type="predicted"/>
<evidence type="ECO:0000313" key="2">
    <source>
        <dbReference type="Proteomes" id="UP000014071"/>
    </source>
</evidence>
<protein>
    <submittedName>
        <fullName evidence="1">Uncharacterized protein</fullName>
    </submittedName>
</protein>
<dbReference type="GeneID" id="24108798"/>
<name>R9P3W6_PSEHS</name>
<evidence type="ECO:0000313" key="1">
    <source>
        <dbReference type="EMBL" id="GAC95932.1"/>
    </source>
</evidence>
<dbReference type="RefSeq" id="XP_012189519.1">
    <property type="nucleotide sequence ID" value="XM_012334129.1"/>
</dbReference>
<accession>R9P3W6</accession>
<keyword evidence="2" id="KW-1185">Reference proteome</keyword>